<sequence length="150" mass="15847">DVAAVETEAAEVEVEVEVEDREGAGAYTTTAASATSGACACGYVGVSPMSITFAASELEVAPVRDVEVESTGVAGPRRRRQDGMTGARGGGEREASRLRALRSRDVEEEPKDELLFDLKLGNATLSTTCPLSSRSSVSSPRFCFFHNGKE</sequence>
<reference evidence="2" key="1">
    <citation type="submission" date="2023-03" db="EMBL/GenBank/DDBJ databases">
        <title>Massive genome expansion in bonnet fungi (Mycena s.s.) driven by repeated elements and novel gene families across ecological guilds.</title>
        <authorList>
            <consortium name="Lawrence Berkeley National Laboratory"/>
            <person name="Harder C.B."/>
            <person name="Miyauchi S."/>
            <person name="Viragh M."/>
            <person name="Kuo A."/>
            <person name="Thoen E."/>
            <person name="Andreopoulos B."/>
            <person name="Lu D."/>
            <person name="Skrede I."/>
            <person name="Drula E."/>
            <person name="Henrissat B."/>
            <person name="Morin E."/>
            <person name="Kohler A."/>
            <person name="Barry K."/>
            <person name="LaButti K."/>
            <person name="Morin E."/>
            <person name="Salamov A."/>
            <person name="Lipzen A."/>
            <person name="Mereny Z."/>
            <person name="Hegedus B."/>
            <person name="Baldrian P."/>
            <person name="Stursova M."/>
            <person name="Weitz H."/>
            <person name="Taylor A."/>
            <person name="Grigoriev I.V."/>
            <person name="Nagy L.G."/>
            <person name="Martin F."/>
            <person name="Kauserud H."/>
        </authorList>
    </citation>
    <scope>NUCLEOTIDE SEQUENCE</scope>
    <source>
        <strain evidence="2">CBHHK200</strain>
    </source>
</reference>
<accession>A0AAD6SAA0</accession>
<evidence type="ECO:0000313" key="3">
    <source>
        <dbReference type="Proteomes" id="UP001218188"/>
    </source>
</evidence>
<evidence type="ECO:0000313" key="2">
    <source>
        <dbReference type="EMBL" id="KAJ7023879.1"/>
    </source>
</evidence>
<feature type="region of interest" description="Disordered" evidence="1">
    <location>
        <begin position="68"/>
        <end position="111"/>
    </location>
</feature>
<proteinExistence type="predicted"/>
<dbReference type="EMBL" id="JARJCM010000179">
    <property type="protein sequence ID" value="KAJ7023879.1"/>
    <property type="molecule type" value="Genomic_DNA"/>
</dbReference>
<name>A0AAD6SAA0_9AGAR</name>
<keyword evidence="3" id="KW-1185">Reference proteome</keyword>
<comment type="caution">
    <text evidence="2">The sequence shown here is derived from an EMBL/GenBank/DDBJ whole genome shotgun (WGS) entry which is preliminary data.</text>
</comment>
<gene>
    <name evidence="2" type="ORF">C8F04DRAFT_1132892</name>
</gene>
<dbReference type="Proteomes" id="UP001218188">
    <property type="component" value="Unassembled WGS sequence"/>
</dbReference>
<feature type="compositionally biased region" description="Basic and acidic residues" evidence="1">
    <location>
        <begin position="90"/>
        <end position="105"/>
    </location>
</feature>
<dbReference type="AlphaFoldDB" id="A0AAD6SAA0"/>
<feature type="non-terminal residue" evidence="2">
    <location>
        <position position="1"/>
    </location>
</feature>
<organism evidence="2 3">
    <name type="scientific">Mycena alexandri</name>
    <dbReference type="NCBI Taxonomy" id="1745969"/>
    <lineage>
        <taxon>Eukaryota</taxon>
        <taxon>Fungi</taxon>
        <taxon>Dikarya</taxon>
        <taxon>Basidiomycota</taxon>
        <taxon>Agaricomycotina</taxon>
        <taxon>Agaricomycetes</taxon>
        <taxon>Agaricomycetidae</taxon>
        <taxon>Agaricales</taxon>
        <taxon>Marasmiineae</taxon>
        <taxon>Mycenaceae</taxon>
        <taxon>Mycena</taxon>
    </lineage>
</organism>
<evidence type="ECO:0000256" key="1">
    <source>
        <dbReference type="SAM" id="MobiDB-lite"/>
    </source>
</evidence>
<protein>
    <submittedName>
        <fullName evidence="2">Uncharacterized protein</fullName>
    </submittedName>
</protein>